<keyword evidence="9 16" id="KW-0460">Magnesium</keyword>
<keyword evidence="11 16" id="KW-0234">DNA repair</keyword>
<dbReference type="PRINTS" id="PR00853">
    <property type="entry name" value="XPGRADSUPER"/>
</dbReference>
<keyword evidence="6 16" id="KW-0227">DNA damage</keyword>
<reference evidence="20" key="1">
    <citation type="submission" date="2019-06" db="EMBL/GenBank/DDBJ databases">
        <authorList>
            <person name="Zheng W."/>
        </authorList>
    </citation>
    <scope>NUCLEOTIDE SEQUENCE</scope>
    <source>
        <strain evidence="20">QDHG01</strain>
    </source>
</reference>
<dbReference type="PANTHER" id="PTHR11081:SF9">
    <property type="entry name" value="FLAP ENDONUCLEASE 1"/>
    <property type="match status" value="1"/>
</dbReference>
<dbReference type="InterPro" id="IPR029060">
    <property type="entry name" value="PIN-like_dom_sf"/>
</dbReference>
<evidence type="ECO:0000256" key="4">
    <source>
        <dbReference type="ARBA" id="ARBA00022723"/>
    </source>
</evidence>
<comment type="subunit">
    <text evidence="15">Interacts with PCNA1 and PCNA2. Three molecules of FEN1 bind to one PCNA trimer with each molecule binding to one PCNA monomer. PCNA stimulates the nuclease activity without altering cleavage specificity.</text>
</comment>
<dbReference type="GO" id="GO:0000287">
    <property type="term" value="F:magnesium ion binding"/>
    <property type="evidence" value="ECO:0007669"/>
    <property type="project" value="UniProtKB-UniRule"/>
</dbReference>
<keyword evidence="8 16" id="KW-0269">Exonuclease</keyword>
<dbReference type="GO" id="GO:0003677">
    <property type="term" value="F:DNA binding"/>
    <property type="evidence" value="ECO:0007669"/>
    <property type="project" value="UniProtKB-UniRule"/>
</dbReference>
<comment type="subcellular location">
    <subcellularLocation>
        <location evidence="16">Nucleus</location>
        <location evidence="16">Nucleolus</location>
    </subcellularLocation>
    <subcellularLocation>
        <location evidence="16">Nucleus</location>
        <location evidence="16">Nucleoplasm</location>
    </subcellularLocation>
    <subcellularLocation>
        <location evidence="16">Mitochondrion</location>
    </subcellularLocation>
    <text evidence="16">Resides mostly in the nucleoli and relocalizes to the nucleoplasm upon DNA damage.</text>
</comment>
<evidence type="ECO:0000256" key="10">
    <source>
        <dbReference type="ARBA" id="ARBA00023128"/>
    </source>
</evidence>
<comment type="function">
    <text evidence="13 16">Structure-specific nuclease with 5'-flap endonuclease and 5'-3' exonuclease activities involved in DNA replication and repair. During DNA replication, cleaves the 5'-overhanging flap structure that is generated by displacement synthesis when DNA polymerase encounters the 5'-end of a downstream Okazaki fragment. It enters the flap from the 5'-end and then tracks to cleave the flap base, leaving a nick for ligation. Also involved in the long patch base excision repair (LP-BER) pathway, by cleaving within the apurinic/apyrimidinic (AP) site-terminated flap. Acts as a genome stabilization factor that prevents flaps from equilibrating into structures that lead to duplications and deletions. Also possesses 5'-3' exonuclease activity on nicked or gapped double-stranded DNA, and exhibits RNase H activity. Also involved in replication and repair of rDNA and in repairing mitochondrial DNA.</text>
</comment>
<dbReference type="CDD" id="cd09907">
    <property type="entry name" value="H3TH_FEN1-Euk"/>
    <property type="match status" value="1"/>
</dbReference>
<evidence type="ECO:0000256" key="13">
    <source>
        <dbReference type="ARBA" id="ARBA00029382"/>
    </source>
</evidence>
<dbReference type="InterPro" id="IPR006085">
    <property type="entry name" value="XPG_DNA_repair_N"/>
</dbReference>
<dbReference type="SMART" id="SM00485">
    <property type="entry name" value="XPGN"/>
    <property type="match status" value="1"/>
</dbReference>
<dbReference type="SMART" id="SM00279">
    <property type="entry name" value="HhH2"/>
    <property type="match status" value="1"/>
</dbReference>
<evidence type="ECO:0000256" key="3">
    <source>
        <dbReference type="ARBA" id="ARBA00022722"/>
    </source>
</evidence>
<dbReference type="InterPro" id="IPR036279">
    <property type="entry name" value="5-3_exonuclease_C_sf"/>
</dbReference>
<evidence type="ECO:0000256" key="17">
    <source>
        <dbReference type="SAM" id="MobiDB-lite"/>
    </source>
</evidence>
<dbReference type="InterPro" id="IPR006084">
    <property type="entry name" value="XPG/Rad2"/>
</dbReference>
<evidence type="ECO:0000256" key="14">
    <source>
        <dbReference type="ARBA" id="ARBA00034726"/>
    </source>
</evidence>
<dbReference type="PANTHER" id="PTHR11081">
    <property type="entry name" value="FLAP ENDONUCLEASE FAMILY MEMBER"/>
    <property type="match status" value="1"/>
</dbReference>
<accession>A0A8J8NNQ1</accession>
<evidence type="ECO:0000256" key="7">
    <source>
        <dbReference type="ARBA" id="ARBA00022801"/>
    </source>
</evidence>
<dbReference type="OrthoDB" id="1937206at2759"/>
<dbReference type="SUPFAM" id="SSF88723">
    <property type="entry name" value="PIN domain-like"/>
    <property type="match status" value="1"/>
</dbReference>
<keyword evidence="4 16" id="KW-0479">Metal-binding</keyword>
<organism evidence="20 21">
    <name type="scientific">Halteria grandinella</name>
    <dbReference type="NCBI Taxonomy" id="5974"/>
    <lineage>
        <taxon>Eukaryota</taxon>
        <taxon>Sar</taxon>
        <taxon>Alveolata</taxon>
        <taxon>Ciliophora</taxon>
        <taxon>Intramacronucleata</taxon>
        <taxon>Spirotrichea</taxon>
        <taxon>Stichotrichia</taxon>
        <taxon>Sporadotrichida</taxon>
        <taxon>Halteriidae</taxon>
        <taxon>Halteria</taxon>
    </lineage>
</organism>
<comment type="similarity">
    <text evidence="14 16">Belongs to the XPG/RAD2 endonuclease family. FEN1 subfamily.</text>
</comment>
<evidence type="ECO:0000256" key="12">
    <source>
        <dbReference type="ARBA" id="ARBA00023242"/>
    </source>
</evidence>
<protein>
    <recommendedName>
        <fullName evidence="16">Flap endonuclease 1</fullName>
        <shortName evidence="16">FEN-1</shortName>
        <ecNumber evidence="16">3.1.-.-</ecNumber>
    </recommendedName>
    <alternativeName>
        <fullName evidence="16">Flap structure-specific endonuclease 1</fullName>
    </alternativeName>
</protein>
<dbReference type="Pfam" id="PF00752">
    <property type="entry name" value="XPG_N"/>
    <property type="match status" value="1"/>
</dbReference>
<evidence type="ECO:0000256" key="8">
    <source>
        <dbReference type="ARBA" id="ARBA00022839"/>
    </source>
</evidence>
<name>A0A8J8NNQ1_HALGN</name>
<dbReference type="Gene3D" id="1.10.150.20">
    <property type="entry name" value="5' to 3' exonuclease, C-terminal subdomain"/>
    <property type="match status" value="1"/>
</dbReference>
<evidence type="ECO:0000259" key="19">
    <source>
        <dbReference type="SMART" id="SM00485"/>
    </source>
</evidence>
<keyword evidence="10 16" id="KW-0496">Mitochondrion</keyword>
<evidence type="ECO:0000256" key="6">
    <source>
        <dbReference type="ARBA" id="ARBA00022763"/>
    </source>
</evidence>
<keyword evidence="3 16" id="KW-0540">Nuclease</keyword>
<dbReference type="InterPro" id="IPR008918">
    <property type="entry name" value="HhH2"/>
</dbReference>
<dbReference type="EMBL" id="RRYP01010832">
    <property type="protein sequence ID" value="TNV78134.1"/>
    <property type="molecule type" value="Genomic_DNA"/>
</dbReference>
<evidence type="ECO:0000256" key="9">
    <source>
        <dbReference type="ARBA" id="ARBA00022842"/>
    </source>
</evidence>
<evidence type="ECO:0000313" key="21">
    <source>
        <dbReference type="Proteomes" id="UP000785679"/>
    </source>
</evidence>
<dbReference type="Pfam" id="PF00867">
    <property type="entry name" value="XPG_I"/>
    <property type="match status" value="1"/>
</dbReference>
<proteinExistence type="inferred from homology"/>
<dbReference type="AlphaFoldDB" id="A0A8J8NNQ1"/>
<keyword evidence="7 16" id="KW-0378">Hydrolase</keyword>
<dbReference type="Proteomes" id="UP000785679">
    <property type="component" value="Unassembled WGS sequence"/>
</dbReference>
<dbReference type="GO" id="GO:0005739">
    <property type="term" value="C:mitochondrion"/>
    <property type="evidence" value="ECO:0007669"/>
    <property type="project" value="UniProtKB-SubCell"/>
</dbReference>
<dbReference type="GO" id="GO:0017108">
    <property type="term" value="F:5'-flap endonuclease activity"/>
    <property type="evidence" value="ECO:0007669"/>
    <property type="project" value="UniProtKB-UniRule"/>
</dbReference>
<keyword evidence="2 16" id="KW-0235">DNA replication</keyword>
<dbReference type="SUPFAM" id="SSF47807">
    <property type="entry name" value="5' to 3' exonuclease, C-terminal subdomain"/>
    <property type="match status" value="1"/>
</dbReference>
<keyword evidence="5 16" id="KW-0255">Endonuclease</keyword>
<dbReference type="FunFam" id="1.10.150.20:FF:000009">
    <property type="entry name" value="Flap endonuclease 1"/>
    <property type="match status" value="1"/>
</dbReference>
<feature type="region of interest" description="Disordered" evidence="17">
    <location>
        <begin position="359"/>
        <end position="392"/>
    </location>
</feature>
<dbReference type="InterPro" id="IPR006086">
    <property type="entry name" value="XPG-I_dom"/>
</dbReference>
<gene>
    <name evidence="20" type="ORF">FGO68_gene3087</name>
</gene>
<evidence type="ECO:0000256" key="16">
    <source>
        <dbReference type="HAMAP-Rule" id="MF_03140"/>
    </source>
</evidence>
<feature type="domain" description="XPG-I" evidence="18">
    <location>
        <begin position="151"/>
        <end position="220"/>
    </location>
</feature>
<dbReference type="GO" id="GO:0005654">
    <property type="term" value="C:nucleoplasm"/>
    <property type="evidence" value="ECO:0007669"/>
    <property type="project" value="UniProtKB-SubCell"/>
</dbReference>
<dbReference type="HAMAP" id="MF_00614">
    <property type="entry name" value="Fen"/>
    <property type="match status" value="1"/>
</dbReference>
<comment type="caution">
    <text evidence="20">The sequence shown here is derived from an EMBL/GenBank/DDBJ whole genome shotgun (WGS) entry which is preliminary data.</text>
</comment>
<evidence type="ECO:0000256" key="11">
    <source>
        <dbReference type="ARBA" id="ARBA00023204"/>
    </source>
</evidence>
<feature type="domain" description="XPG N-terminal" evidence="19">
    <location>
        <begin position="1"/>
        <end position="112"/>
    </location>
</feature>
<evidence type="ECO:0000256" key="15">
    <source>
        <dbReference type="ARBA" id="ARBA00063178"/>
    </source>
</evidence>
<dbReference type="GO" id="GO:0043137">
    <property type="term" value="P:DNA replication, removal of RNA primer"/>
    <property type="evidence" value="ECO:0007669"/>
    <property type="project" value="UniProtKB-UniRule"/>
</dbReference>
<keyword evidence="21" id="KW-1185">Reference proteome</keyword>
<dbReference type="Gene3D" id="3.40.50.1010">
    <property type="entry name" value="5'-nuclease"/>
    <property type="match status" value="1"/>
</dbReference>
<dbReference type="GO" id="GO:0008409">
    <property type="term" value="F:5'-3' exonuclease activity"/>
    <property type="evidence" value="ECO:0007669"/>
    <property type="project" value="UniProtKB-UniRule"/>
</dbReference>
<keyword evidence="1 16" id="KW-0597">Phosphoprotein</keyword>
<evidence type="ECO:0000256" key="5">
    <source>
        <dbReference type="ARBA" id="ARBA00022759"/>
    </source>
</evidence>
<keyword evidence="12 16" id="KW-0539">Nucleus</keyword>
<dbReference type="FunFam" id="3.40.50.1010:FF:000016">
    <property type="entry name" value="Flap endonuclease 1"/>
    <property type="match status" value="1"/>
</dbReference>
<evidence type="ECO:0000256" key="1">
    <source>
        <dbReference type="ARBA" id="ARBA00022553"/>
    </source>
</evidence>
<dbReference type="GO" id="GO:0006284">
    <property type="term" value="P:base-excision repair"/>
    <property type="evidence" value="ECO:0007669"/>
    <property type="project" value="UniProtKB-UniRule"/>
</dbReference>
<evidence type="ECO:0000256" key="2">
    <source>
        <dbReference type="ARBA" id="ARBA00022705"/>
    </source>
</evidence>
<dbReference type="CDD" id="cd09867">
    <property type="entry name" value="PIN_FEN1"/>
    <property type="match status" value="1"/>
</dbReference>
<comment type="cofactor">
    <cofactor evidence="16">
        <name>Mg(2+)</name>
        <dbReference type="ChEBI" id="CHEBI:18420"/>
    </cofactor>
    <text evidence="16">Binds 2 magnesium ions per subunit. They probably participate in the reaction catalyzed by the enzyme. May bind an additional third magnesium ion after substrate binding.</text>
</comment>
<dbReference type="GO" id="GO:0005730">
    <property type="term" value="C:nucleolus"/>
    <property type="evidence" value="ECO:0007669"/>
    <property type="project" value="UniProtKB-SubCell"/>
</dbReference>
<sequence>MGIKQLMSLIQEKAPKAIKHLQLDILTGKIVACDASMAIYQFLIATQTMKQGIGIQEMRDSEGNLTAHLVGLFSRTIQFMENGIKPVWVFDGKPPELKDHVLDKRKELKEGAEEEKERAIEAGDLETAKRMAGRSIKITPEMMQDAKKLLKLMGIPIIEAPSEAESQCATIAKLGLAYGTASEDMDSLTFGTNYLLRGFNSKKEPIIQIELAQVLAGFGMTHDQFVDLCILCGCDYTTNIPGIGPIKAFKYIEECKTIEEVIKKIEKENENPAKKKKYAIPANFNYEESRKLFNEPDVITDKAVLQEALKWDKPDEAALKDFLVAGKGFNDVKVENGLKRLKACQGKTNQARLDCFFKAGPPKTSALSNPATKPTKGGAGAMPGKKSMPAKK</sequence>
<evidence type="ECO:0000313" key="20">
    <source>
        <dbReference type="EMBL" id="TNV78134.1"/>
    </source>
</evidence>
<evidence type="ECO:0000259" key="18">
    <source>
        <dbReference type="SMART" id="SM00484"/>
    </source>
</evidence>
<dbReference type="InterPro" id="IPR023426">
    <property type="entry name" value="Flap_endonuc"/>
</dbReference>
<dbReference type="EC" id="3.1.-.-" evidence="16"/>
<dbReference type="SMART" id="SM00484">
    <property type="entry name" value="XPGI"/>
    <property type="match status" value="1"/>
</dbReference>